<comment type="caution">
    <text evidence="1">The sequence shown here is derived from an EMBL/GenBank/DDBJ whole genome shotgun (WGS) entry which is preliminary data.</text>
</comment>
<name>A0AAD7N8H0_9AGAR</name>
<dbReference type="AlphaFoldDB" id="A0AAD7N8H0"/>
<organism evidence="1 2">
    <name type="scientific">Mycena maculata</name>
    <dbReference type="NCBI Taxonomy" id="230809"/>
    <lineage>
        <taxon>Eukaryota</taxon>
        <taxon>Fungi</taxon>
        <taxon>Dikarya</taxon>
        <taxon>Basidiomycota</taxon>
        <taxon>Agaricomycotina</taxon>
        <taxon>Agaricomycetes</taxon>
        <taxon>Agaricomycetidae</taxon>
        <taxon>Agaricales</taxon>
        <taxon>Marasmiineae</taxon>
        <taxon>Mycenaceae</taxon>
        <taxon>Mycena</taxon>
    </lineage>
</organism>
<gene>
    <name evidence="1" type="ORF">DFH07DRAFT_551505</name>
</gene>
<sequence>MTGDLFLTAVTSHASGHAHCETNHGDLQRLPQKLRMARETPLPRINQIRATETGGRLGRPRPLAYLFLRNRLWLSRSMGQHGASGYLLISGRNKAFSCRTTANVPSFRTHLVRSLTIHAVSTAGCSGQSYASLGELRGTISARSTVVNGVIIGLSKDRPLTEGNQSRACARRHICMKSKCPYTLPQRCRVDEEQDRIEATDPCLG</sequence>
<dbReference type="EMBL" id="JARJLG010000083">
    <property type="protein sequence ID" value="KAJ7750124.1"/>
    <property type="molecule type" value="Genomic_DNA"/>
</dbReference>
<evidence type="ECO:0000313" key="2">
    <source>
        <dbReference type="Proteomes" id="UP001215280"/>
    </source>
</evidence>
<proteinExistence type="predicted"/>
<keyword evidence="2" id="KW-1185">Reference proteome</keyword>
<reference evidence="1" key="1">
    <citation type="submission" date="2023-03" db="EMBL/GenBank/DDBJ databases">
        <title>Massive genome expansion in bonnet fungi (Mycena s.s.) driven by repeated elements and novel gene families across ecological guilds.</title>
        <authorList>
            <consortium name="Lawrence Berkeley National Laboratory"/>
            <person name="Harder C.B."/>
            <person name="Miyauchi S."/>
            <person name="Viragh M."/>
            <person name="Kuo A."/>
            <person name="Thoen E."/>
            <person name="Andreopoulos B."/>
            <person name="Lu D."/>
            <person name="Skrede I."/>
            <person name="Drula E."/>
            <person name="Henrissat B."/>
            <person name="Morin E."/>
            <person name="Kohler A."/>
            <person name="Barry K."/>
            <person name="LaButti K."/>
            <person name="Morin E."/>
            <person name="Salamov A."/>
            <person name="Lipzen A."/>
            <person name="Mereny Z."/>
            <person name="Hegedus B."/>
            <person name="Baldrian P."/>
            <person name="Stursova M."/>
            <person name="Weitz H."/>
            <person name="Taylor A."/>
            <person name="Grigoriev I.V."/>
            <person name="Nagy L.G."/>
            <person name="Martin F."/>
            <person name="Kauserud H."/>
        </authorList>
    </citation>
    <scope>NUCLEOTIDE SEQUENCE</scope>
    <source>
        <strain evidence="1">CBHHK188m</strain>
    </source>
</reference>
<evidence type="ECO:0000313" key="1">
    <source>
        <dbReference type="EMBL" id="KAJ7750124.1"/>
    </source>
</evidence>
<accession>A0AAD7N8H0</accession>
<dbReference type="Proteomes" id="UP001215280">
    <property type="component" value="Unassembled WGS sequence"/>
</dbReference>
<protein>
    <submittedName>
        <fullName evidence="1">Uncharacterized protein</fullName>
    </submittedName>
</protein>